<dbReference type="AlphaFoldDB" id="A0A1E3QDK9"/>
<dbReference type="PANTHER" id="PTHR43580:SF3">
    <property type="entry name" value="6-PHOSPHOGLUCONATE DEHYDROGENASE FAMILY PROTEIN (AFU_ORTHOLOGUE AFUA_2G11600)"/>
    <property type="match status" value="1"/>
</dbReference>
<evidence type="ECO:0000259" key="2">
    <source>
        <dbReference type="Pfam" id="PF03446"/>
    </source>
</evidence>
<dbReference type="InterPro" id="IPR013328">
    <property type="entry name" value="6PGD_dom2"/>
</dbReference>
<sequence>MVQLAFLGLGNMGQGMIHNLTTKGNLDCPLIIWNRSTEKSEAFAAGKNITVAPSIEDAVSKSDIVFSCVSNDEAITSVYDIALKIPGGVKGKVFSECSTIHPDTTRQLEKVTKATGAEFVASPVFGAPAAAAAGALIFVTAGSKAAIEKIQPYLVGVMGRQVIDLSDDPDVGKALTLKITGNTIILGMVEALSEGHVLAEKSGLGTENFEKFIAALFGQSPYLPYSKRLTAGDYVREQPLFAVDLAAKDARCGFLYLSDLRQIYKFVALHSSLNINNHRHALSLAKSSGTTLPVTEIAAKHLASVKEEMGVNGDITSIYGVLREAAGLPFIEKK</sequence>
<dbReference type="Gene3D" id="1.10.1040.10">
    <property type="entry name" value="N-(1-d-carboxylethyl)-l-norvaline Dehydrogenase, domain 2"/>
    <property type="match status" value="2"/>
</dbReference>
<keyword evidence="4" id="KW-1185">Reference proteome</keyword>
<reference evidence="3 4" key="1">
    <citation type="journal article" date="2016" name="Proc. Natl. Acad. Sci. U.S.A.">
        <title>Comparative genomics of biotechnologically important yeasts.</title>
        <authorList>
            <person name="Riley R."/>
            <person name="Haridas S."/>
            <person name="Wolfe K.H."/>
            <person name="Lopes M.R."/>
            <person name="Hittinger C.T."/>
            <person name="Goeker M."/>
            <person name="Salamov A.A."/>
            <person name="Wisecaver J.H."/>
            <person name="Long T.M."/>
            <person name="Calvey C.H."/>
            <person name="Aerts A.L."/>
            <person name="Barry K.W."/>
            <person name="Choi C."/>
            <person name="Clum A."/>
            <person name="Coughlan A.Y."/>
            <person name="Deshpande S."/>
            <person name="Douglass A.P."/>
            <person name="Hanson S.J."/>
            <person name="Klenk H.-P."/>
            <person name="LaButti K.M."/>
            <person name="Lapidus A."/>
            <person name="Lindquist E.A."/>
            <person name="Lipzen A.M."/>
            <person name="Meier-Kolthoff J.P."/>
            <person name="Ohm R.A."/>
            <person name="Otillar R.P."/>
            <person name="Pangilinan J.L."/>
            <person name="Peng Y."/>
            <person name="Rokas A."/>
            <person name="Rosa C.A."/>
            <person name="Scheuner C."/>
            <person name="Sibirny A.A."/>
            <person name="Slot J.C."/>
            <person name="Stielow J.B."/>
            <person name="Sun H."/>
            <person name="Kurtzman C.P."/>
            <person name="Blackwell M."/>
            <person name="Grigoriev I.V."/>
            <person name="Jeffries T.W."/>
        </authorList>
    </citation>
    <scope>NUCLEOTIDE SEQUENCE [LARGE SCALE GENOMIC DNA]</scope>
    <source>
        <strain evidence="3 4">NRRL Y-11557</strain>
    </source>
</reference>
<dbReference type="STRING" id="675824.A0A1E3QDK9"/>
<protein>
    <recommendedName>
        <fullName evidence="2">6-phosphogluconate dehydrogenase NADP-binding domain-containing protein</fullName>
    </recommendedName>
</protein>
<accession>A0A1E3QDK9</accession>
<proteinExistence type="inferred from homology"/>
<gene>
    <name evidence="3" type="ORF">LIPSTDRAFT_1009</name>
</gene>
<dbReference type="Gene3D" id="3.40.50.720">
    <property type="entry name" value="NAD(P)-binding Rossmann-like Domain"/>
    <property type="match status" value="1"/>
</dbReference>
<dbReference type="Pfam" id="PF03446">
    <property type="entry name" value="NAD_binding_2"/>
    <property type="match status" value="1"/>
</dbReference>
<evidence type="ECO:0000313" key="4">
    <source>
        <dbReference type="Proteomes" id="UP000094385"/>
    </source>
</evidence>
<dbReference type="InterPro" id="IPR008927">
    <property type="entry name" value="6-PGluconate_DH-like_C_sf"/>
</dbReference>
<dbReference type="InterPro" id="IPR051265">
    <property type="entry name" value="HIBADH-related_NP60_sf"/>
</dbReference>
<name>A0A1E3QDK9_LIPST</name>
<dbReference type="EMBL" id="KV454290">
    <property type="protein sequence ID" value="ODQ75564.1"/>
    <property type="molecule type" value="Genomic_DNA"/>
</dbReference>
<evidence type="ECO:0000313" key="3">
    <source>
        <dbReference type="EMBL" id="ODQ75564.1"/>
    </source>
</evidence>
<evidence type="ECO:0000256" key="1">
    <source>
        <dbReference type="ARBA" id="ARBA00007598"/>
    </source>
</evidence>
<feature type="domain" description="6-phosphogluconate dehydrogenase NADP-binding" evidence="2">
    <location>
        <begin position="4"/>
        <end position="160"/>
    </location>
</feature>
<organism evidence="3 4">
    <name type="scientific">Lipomyces starkeyi NRRL Y-11557</name>
    <dbReference type="NCBI Taxonomy" id="675824"/>
    <lineage>
        <taxon>Eukaryota</taxon>
        <taxon>Fungi</taxon>
        <taxon>Dikarya</taxon>
        <taxon>Ascomycota</taxon>
        <taxon>Saccharomycotina</taxon>
        <taxon>Lipomycetes</taxon>
        <taxon>Lipomycetales</taxon>
        <taxon>Lipomycetaceae</taxon>
        <taxon>Lipomyces</taxon>
    </lineage>
</organism>
<dbReference type="Proteomes" id="UP000094385">
    <property type="component" value="Unassembled WGS sequence"/>
</dbReference>
<dbReference type="SUPFAM" id="SSF51735">
    <property type="entry name" value="NAD(P)-binding Rossmann-fold domains"/>
    <property type="match status" value="1"/>
</dbReference>
<dbReference type="InterPro" id="IPR036291">
    <property type="entry name" value="NAD(P)-bd_dom_sf"/>
</dbReference>
<dbReference type="GO" id="GO:0050661">
    <property type="term" value="F:NADP binding"/>
    <property type="evidence" value="ECO:0007669"/>
    <property type="project" value="InterPro"/>
</dbReference>
<comment type="similarity">
    <text evidence="1">Belongs to the HIBADH-related family. NP60 subfamily.</text>
</comment>
<dbReference type="OrthoDB" id="435038at2759"/>
<dbReference type="SUPFAM" id="SSF48179">
    <property type="entry name" value="6-phosphogluconate dehydrogenase C-terminal domain-like"/>
    <property type="match status" value="1"/>
</dbReference>
<dbReference type="PANTHER" id="PTHR43580">
    <property type="entry name" value="OXIDOREDUCTASE GLYR1-RELATED"/>
    <property type="match status" value="1"/>
</dbReference>
<dbReference type="InterPro" id="IPR006115">
    <property type="entry name" value="6PGDH_NADP-bd"/>
</dbReference>